<dbReference type="InterPro" id="IPR050256">
    <property type="entry name" value="Glycosyltransferase_2"/>
</dbReference>
<dbReference type="SUPFAM" id="SSF53448">
    <property type="entry name" value="Nucleotide-diphospho-sugar transferases"/>
    <property type="match status" value="1"/>
</dbReference>
<dbReference type="AlphaFoldDB" id="A0A1G2Q7P7"/>
<organism evidence="2 3">
    <name type="scientific">Candidatus Veblenbacteria bacterium RIFOXYC1_FULL_42_9</name>
    <dbReference type="NCBI Taxonomy" id="1802427"/>
    <lineage>
        <taxon>Bacteria</taxon>
        <taxon>Candidatus Vebleniibacteriota</taxon>
    </lineage>
</organism>
<dbReference type="Gene3D" id="3.90.550.10">
    <property type="entry name" value="Spore Coat Polysaccharide Biosynthesis Protein SpsA, Chain A"/>
    <property type="match status" value="1"/>
</dbReference>
<evidence type="ECO:0000313" key="2">
    <source>
        <dbReference type="EMBL" id="OHA56564.1"/>
    </source>
</evidence>
<comment type="caution">
    <text evidence="2">The sequence shown here is derived from an EMBL/GenBank/DDBJ whole genome shotgun (WGS) entry which is preliminary data.</text>
</comment>
<name>A0A1G2Q7P7_9BACT</name>
<sequence>MKVFAIIPALEAVSSVGRVVEGLKNYVAEIVVVDDGSTDDTAQVAQKTGAQVLRHLVNRGYGAALITGSAYALARGAEAIVHFDADGQFTSADLPKLLAALKYGQPSAALGSRFLGTAVNIPVLRKIILKLGIIFTWATTGLKLTDAHNGLRAFTREAWVKFNLKQDRMAISSEIIQEIAEHKIPYMEVPVTVTYTADTLRGSKQGRMPAIKIVRDLFIGKFLR</sequence>
<evidence type="ECO:0000259" key="1">
    <source>
        <dbReference type="Pfam" id="PF00535"/>
    </source>
</evidence>
<gene>
    <name evidence="2" type="ORF">A2429_01585</name>
</gene>
<feature type="domain" description="Glycosyltransferase 2-like" evidence="1">
    <location>
        <begin position="6"/>
        <end position="158"/>
    </location>
</feature>
<dbReference type="PANTHER" id="PTHR48090:SF7">
    <property type="entry name" value="RFBJ PROTEIN"/>
    <property type="match status" value="1"/>
</dbReference>
<reference evidence="2 3" key="1">
    <citation type="journal article" date="2016" name="Nat. Commun.">
        <title>Thousands of microbial genomes shed light on interconnected biogeochemical processes in an aquifer system.</title>
        <authorList>
            <person name="Anantharaman K."/>
            <person name="Brown C.T."/>
            <person name="Hug L.A."/>
            <person name="Sharon I."/>
            <person name="Castelle C.J."/>
            <person name="Probst A.J."/>
            <person name="Thomas B.C."/>
            <person name="Singh A."/>
            <person name="Wilkins M.J."/>
            <person name="Karaoz U."/>
            <person name="Brodie E.L."/>
            <person name="Williams K.H."/>
            <person name="Hubbard S.S."/>
            <person name="Banfield J.F."/>
        </authorList>
    </citation>
    <scope>NUCLEOTIDE SEQUENCE [LARGE SCALE GENOMIC DNA]</scope>
</reference>
<dbReference type="Proteomes" id="UP000178199">
    <property type="component" value="Unassembled WGS sequence"/>
</dbReference>
<dbReference type="EMBL" id="MHTD01000001">
    <property type="protein sequence ID" value="OHA56564.1"/>
    <property type="molecule type" value="Genomic_DNA"/>
</dbReference>
<dbReference type="InterPro" id="IPR029044">
    <property type="entry name" value="Nucleotide-diphossugar_trans"/>
</dbReference>
<dbReference type="InterPro" id="IPR001173">
    <property type="entry name" value="Glyco_trans_2-like"/>
</dbReference>
<dbReference type="PANTHER" id="PTHR48090">
    <property type="entry name" value="UNDECAPRENYL-PHOSPHATE 4-DEOXY-4-FORMAMIDO-L-ARABINOSE TRANSFERASE-RELATED"/>
    <property type="match status" value="1"/>
</dbReference>
<accession>A0A1G2Q7P7</accession>
<proteinExistence type="predicted"/>
<protein>
    <recommendedName>
        <fullName evidence="1">Glycosyltransferase 2-like domain-containing protein</fullName>
    </recommendedName>
</protein>
<dbReference type="Pfam" id="PF00535">
    <property type="entry name" value="Glycos_transf_2"/>
    <property type="match status" value="1"/>
</dbReference>
<dbReference type="CDD" id="cd04179">
    <property type="entry name" value="DPM_DPG-synthase_like"/>
    <property type="match status" value="1"/>
</dbReference>
<evidence type="ECO:0000313" key="3">
    <source>
        <dbReference type="Proteomes" id="UP000178199"/>
    </source>
</evidence>